<dbReference type="CDD" id="cd07517">
    <property type="entry name" value="HAD_HPP"/>
    <property type="match status" value="1"/>
</dbReference>
<dbReference type="Gene3D" id="3.40.50.1000">
    <property type="entry name" value="HAD superfamily/HAD-like"/>
    <property type="match status" value="1"/>
</dbReference>
<gene>
    <name evidence="1" type="ORF">EDM57_06505</name>
</gene>
<keyword evidence="2" id="KW-1185">Reference proteome</keyword>
<dbReference type="InterPro" id="IPR006379">
    <property type="entry name" value="HAD-SF_hydro_IIB"/>
</dbReference>
<dbReference type="PANTHER" id="PTHR10000">
    <property type="entry name" value="PHOSPHOSERINE PHOSPHATASE"/>
    <property type="match status" value="1"/>
</dbReference>
<organism evidence="1 2">
    <name type="scientific">Brevibacillus gelatini</name>
    <dbReference type="NCBI Taxonomy" id="1655277"/>
    <lineage>
        <taxon>Bacteria</taxon>
        <taxon>Bacillati</taxon>
        <taxon>Bacillota</taxon>
        <taxon>Bacilli</taxon>
        <taxon>Bacillales</taxon>
        <taxon>Paenibacillaceae</taxon>
        <taxon>Brevibacillus</taxon>
    </lineage>
</organism>
<dbReference type="Gene3D" id="3.30.1240.10">
    <property type="match status" value="1"/>
</dbReference>
<protein>
    <submittedName>
        <fullName evidence="1">Cof-type HAD-IIB family hydrolase</fullName>
    </submittedName>
</protein>
<accession>A0A3M8B5R7</accession>
<dbReference type="SUPFAM" id="SSF56784">
    <property type="entry name" value="HAD-like"/>
    <property type="match status" value="1"/>
</dbReference>
<dbReference type="EMBL" id="RHHS01000017">
    <property type="protein sequence ID" value="RNB58377.1"/>
    <property type="molecule type" value="Genomic_DNA"/>
</dbReference>
<name>A0A3M8B5R7_9BACL</name>
<evidence type="ECO:0000313" key="1">
    <source>
        <dbReference type="EMBL" id="RNB58377.1"/>
    </source>
</evidence>
<sequence>MAYKIVFFDIDGTLLNTEHAIPPSTVDAVRQLRQNGIRVAIATGRSPYHLMPIARQLGIDTFVGFNGSYVVSGNTVIHHTPFAATTLAELERKAKGNAHPMVFLSHEECYANTADHPHILDSFAFLRLPAPAHHHRYWEVAPIYQAFLYCTAEEEAIYTEAFEQVSYVRWHKHVLDILPKGGSKARGIEAILKHEGLTPADAVAFGDGLNDKEMLSYVGMGVAMGNAHEELKPFARMVTRHVNEDGIRYGLQQLGLIN</sequence>
<dbReference type="PROSITE" id="PS01228">
    <property type="entry name" value="COF_1"/>
    <property type="match status" value="1"/>
</dbReference>
<dbReference type="InterPro" id="IPR023214">
    <property type="entry name" value="HAD_sf"/>
</dbReference>
<comment type="caution">
    <text evidence="1">The sequence shown here is derived from an EMBL/GenBank/DDBJ whole genome shotgun (WGS) entry which is preliminary data.</text>
</comment>
<evidence type="ECO:0000313" key="2">
    <source>
        <dbReference type="Proteomes" id="UP000268829"/>
    </source>
</evidence>
<dbReference type="SFLD" id="SFLDG01144">
    <property type="entry name" value="C2.B.4:_PGP_Like"/>
    <property type="match status" value="1"/>
</dbReference>
<dbReference type="AlphaFoldDB" id="A0A3M8B5R7"/>
<dbReference type="PROSITE" id="PS01229">
    <property type="entry name" value="COF_2"/>
    <property type="match status" value="1"/>
</dbReference>
<dbReference type="Pfam" id="PF08282">
    <property type="entry name" value="Hydrolase_3"/>
    <property type="match status" value="1"/>
</dbReference>
<dbReference type="SFLD" id="SFLDS00003">
    <property type="entry name" value="Haloacid_Dehalogenase"/>
    <property type="match status" value="1"/>
</dbReference>
<dbReference type="PANTHER" id="PTHR10000:SF25">
    <property type="entry name" value="PHOSPHATASE YKRA-RELATED"/>
    <property type="match status" value="1"/>
</dbReference>
<dbReference type="InterPro" id="IPR036412">
    <property type="entry name" value="HAD-like_sf"/>
</dbReference>
<dbReference type="GO" id="GO:0016791">
    <property type="term" value="F:phosphatase activity"/>
    <property type="evidence" value="ECO:0007669"/>
    <property type="project" value="TreeGrafter"/>
</dbReference>
<dbReference type="RefSeq" id="WP_122903955.1">
    <property type="nucleotide sequence ID" value="NZ_RHHS01000017.1"/>
</dbReference>
<dbReference type="GO" id="GO:0000287">
    <property type="term" value="F:magnesium ion binding"/>
    <property type="evidence" value="ECO:0007669"/>
    <property type="project" value="TreeGrafter"/>
</dbReference>
<keyword evidence="1" id="KW-0378">Hydrolase</keyword>
<dbReference type="SFLD" id="SFLDG01140">
    <property type="entry name" value="C2.B:_Phosphomannomutase_and_P"/>
    <property type="match status" value="1"/>
</dbReference>
<dbReference type="GO" id="GO:0005829">
    <property type="term" value="C:cytosol"/>
    <property type="evidence" value="ECO:0007669"/>
    <property type="project" value="TreeGrafter"/>
</dbReference>
<dbReference type="InterPro" id="IPR000150">
    <property type="entry name" value="Cof"/>
</dbReference>
<reference evidence="1 2" key="1">
    <citation type="submission" date="2018-10" db="EMBL/GenBank/DDBJ databases">
        <title>Phylogenomics of Brevibacillus.</title>
        <authorList>
            <person name="Dunlap C."/>
        </authorList>
    </citation>
    <scope>NUCLEOTIDE SEQUENCE [LARGE SCALE GENOMIC DNA]</scope>
    <source>
        <strain evidence="1 2">DSM 100115</strain>
    </source>
</reference>
<dbReference type="NCBIfam" id="TIGR00099">
    <property type="entry name" value="Cof-subfamily"/>
    <property type="match status" value="1"/>
</dbReference>
<dbReference type="NCBIfam" id="TIGR01484">
    <property type="entry name" value="HAD-SF-IIB"/>
    <property type="match status" value="1"/>
</dbReference>
<dbReference type="OrthoDB" id="9810101at2"/>
<proteinExistence type="predicted"/>
<dbReference type="Proteomes" id="UP000268829">
    <property type="component" value="Unassembled WGS sequence"/>
</dbReference>